<dbReference type="GO" id="GO:0016887">
    <property type="term" value="F:ATP hydrolysis activity"/>
    <property type="evidence" value="ECO:0007669"/>
    <property type="project" value="InterPro"/>
</dbReference>
<evidence type="ECO:0000256" key="5">
    <source>
        <dbReference type="SAM" id="MobiDB-lite"/>
    </source>
</evidence>
<evidence type="ECO:0000259" key="6">
    <source>
        <dbReference type="PROSITE" id="PS50893"/>
    </source>
</evidence>
<dbReference type="EMBL" id="JAVDUI010000001">
    <property type="protein sequence ID" value="MDR6892293.1"/>
    <property type="molecule type" value="Genomic_DNA"/>
</dbReference>
<evidence type="ECO:0000256" key="1">
    <source>
        <dbReference type="ARBA" id="ARBA00005417"/>
    </source>
</evidence>
<evidence type="ECO:0000256" key="4">
    <source>
        <dbReference type="ARBA" id="ARBA00022840"/>
    </source>
</evidence>
<name>A0AAE3YEA6_9MICC</name>
<dbReference type="Pfam" id="PF00005">
    <property type="entry name" value="ABC_tran"/>
    <property type="match status" value="2"/>
</dbReference>
<comment type="similarity">
    <text evidence="1">Belongs to the ABC transporter superfamily.</text>
</comment>
<keyword evidence="8" id="KW-1185">Reference proteome</keyword>
<dbReference type="InterPro" id="IPR015856">
    <property type="entry name" value="ABC_transpr_CbiO/EcfA_su"/>
</dbReference>
<protein>
    <submittedName>
        <fullName evidence="7">Energy-coupling factor transport system ATP-binding protein</fullName>
        <ecNumber evidence="7">3.6.3.-</ecNumber>
    </submittedName>
</protein>
<evidence type="ECO:0000256" key="3">
    <source>
        <dbReference type="ARBA" id="ARBA00022741"/>
    </source>
</evidence>
<keyword evidence="2" id="KW-0813">Transport</keyword>
<dbReference type="GO" id="GO:0043190">
    <property type="term" value="C:ATP-binding cassette (ABC) transporter complex"/>
    <property type="evidence" value="ECO:0007669"/>
    <property type="project" value="TreeGrafter"/>
</dbReference>
<comment type="caution">
    <text evidence="7">The sequence shown here is derived from an EMBL/GenBank/DDBJ whole genome shotgun (WGS) entry which is preliminary data.</text>
</comment>
<gene>
    <name evidence="7" type="ORF">J2S35_001233</name>
</gene>
<dbReference type="AlphaFoldDB" id="A0AAE3YEA6"/>
<dbReference type="InterPro" id="IPR050095">
    <property type="entry name" value="ECF_ABC_transporter_ATP-bd"/>
</dbReference>
<dbReference type="SUPFAM" id="SSF52540">
    <property type="entry name" value="P-loop containing nucleoside triphosphate hydrolases"/>
    <property type="match status" value="2"/>
</dbReference>
<dbReference type="RefSeq" id="WP_309851067.1">
    <property type="nucleotide sequence ID" value="NZ_BAAAIU010000003.1"/>
</dbReference>
<proteinExistence type="inferred from homology"/>
<keyword evidence="4 7" id="KW-0067">ATP-binding</keyword>
<dbReference type="CDD" id="cd03225">
    <property type="entry name" value="ABC_cobalt_CbiO_domain1"/>
    <property type="match status" value="2"/>
</dbReference>
<dbReference type="SMART" id="SM00382">
    <property type="entry name" value="AAA"/>
    <property type="match status" value="2"/>
</dbReference>
<dbReference type="Proteomes" id="UP001247307">
    <property type="component" value="Unassembled WGS sequence"/>
</dbReference>
<keyword evidence="3" id="KW-0547">Nucleotide-binding</keyword>
<keyword evidence="7" id="KW-0378">Hydrolase</keyword>
<dbReference type="PROSITE" id="PS50893">
    <property type="entry name" value="ABC_TRANSPORTER_2"/>
    <property type="match status" value="2"/>
</dbReference>
<dbReference type="Gene3D" id="3.40.50.300">
    <property type="entry name" value="P-loop containing nucleotide triphosphate hydrolases"/>
    <property type="match status" value="2"/>
</dbReference>
<dbReference type="InterPro" id="IPR003439">
    <property type="entry name" value="ABC_transporter-like_ATP-bd"/>
</dbReference>
<organism evidence="7 8">
    <name type="scientific">Falsarthrobacter nasiphocae</name>
    <dbReference type="NCBI Taxonomy" id="189863"/>
    <lineage>
        <taxon>Bacteria</taxon>
        <taxon>Bacillati</taxon>
        <taxon>Actinomycetota</taxon>
        <taxon>Actinomycetes</taxon>
        <taxon>Micrococcales</taxon>
        <taxon>Micrococcaceae</taxon>
        <taxon>Falsarthrobacter</taxon>
    </lineage>
</organism>
<reference evidence="7" key="1">
    <citation type="submission" date="2023-07" db="EMBL/GenBank/DDBJ databases">
        <title>Sequencing the genomes of 1000 actinobacteria strains.</title>
        <authorList>
            <person name="Klenk H.-P."/>
        </authorList>
    </citation>
    <scope>NUCLEOTIDE SEQUENCE</scope>
    <source>
        <strain evidence="7">DSM 13988</strain>
    </source>
</reference>
<evidence type="ECO:0000313" key="7">
    <source>
        <dbReference type="EMBL" id="MDR6892293.1"/>
    </source>
</evidence>
<evidence type="ECO:0000313" key="8">
    <source>
        <dbReference type="Proteomes" id="UP001247307"/>
    </source>
</evidence>
<dbReference type="InterPro" id="IPR027417">
    <property type="entry name" value="P-loop_NTPase"/>
</dbReference>
<feature type="region of interest" description="Disordered" evidence="5">
    <location>
        <begin position="376"/>
        <end position="401"/>
    </location>
</feature>
<evidence type="ECO:0000256" key="2">
    <source>
        <dbReference type="ARBA" id="ARBA00022448"/>
    </source>
</evidence>
<dbReference type="PANTHER" id="PTHR43553:SF24">
    <property type="entry name" value="ENERGY-COUPLING FACTOR TRANSPORTER ATP-BINDING PROTEIN ECFA1"/>
    <property type="match status" value="1"/>
</dbReference>
<dbReference type="GO" id="GO:0042626">
    <property type="term" value="F:ATPase-coupled transmembrane transporter activity"/>
    <property type="evidence" value="ECO:0007669"/>
    <property type="project" value="TreeGrafter"/>
</dbReference>
<dbReference type="InterPro" id="IPR003593">
    <property type="entry name" value="AAA+_ATPase"/>
</dbReference>
<sequence>MTDSHRGEPGTSGRHTAPAPPPASSGGAAGESGGHLVVVENYSVLHEGAPAPSLGPVTLRIAPGERVLLLGPSGSGKSTLLAALAGVLTSESADDGVQESGIIRLRGAHPSEARGTAGLMHQDPESQVVMATVGRDVAFGPENLGVDPAEIRRRIPASLEAVGLAGMDPDRSTGRLSGGQKQRVGLAGLLAMEPELLLLDEPTANLDPEGARDVVAAVDAVCRERGSALVVVEHRLEDWARMTERAVVLAPGGGILADGPVAEVLAEDSPMRPVLRKAGVWLPGETPDVRPRSGAAVQGADVVLRTVDLSVTRDPKRRWSIRRGESGRRAIQAGLNLEVRRGEALAIMGENGAGKSTLALTLAGLLEPLAGRVEAGMGPGRPGTAGNPGHRQTPGSTARSEPFHWRASDLIRRIGTVFQNPEHQFVTSTVAGELEHGPRLAGMPEEEVASIRDRLLAQLGLEDRAEQQPFTLSGGQKRRLSVASALAAAPGLLIVDEPTFGQDARTWAELAGLFNALLDEGVAVIAVTHDAAFADAIGARVLRLAATADAPQGGRP</sequence>
<dbReference type="EC" id="3.6.3.-" evidence="7"/>
<feature type="region of interest" description="Disordered" evidence="5">
    <location>
        <begin position="1"/>
        <end position="32"/>
    </location>
</feature>
<dbReference type="PANTHER" id="PTHR43553">
    <property type="entry name" value="HEAVY METAL TRANSPORTER"/>
    <property type="match status" value="1"/>
</dbReference>
<dbReference type="GO" id="GO:0005524">
    <property type="term" value="F:ATP binding"/>
    <property type="evidence" value="ECO:0007669"/>
    <property type="project" value="UniProtKB-KW"/>
</dbReference>
<accession>A0AAE3YEA6</accession>
<dbReference type="PROSITE" id="PS00211">
    <property type="entry name" value="ABC_TRANSPORTER_1"/>
    <property type="match status" value="2"/>
</dbReference>
<dbReference type="InterPro" id="IPR017871">
    <property type="entry name" value="ABC_transporter-like_CS"/>
</dbReference>
<feature type="domain" description="ABC transporter" evidence="6">
    <location>
        <begin position="39"/>
        <end position="276"/>
    </location>
</feature>
<feature type="domain" description="ABC transporter" evidence="6">
    <location>
        <begin position="304"/>
        <end position="556"/>
    </location>
</feature>